<keyword evidence="6" id="KW-1185">Reference proteome</keyword>
<keyword evidence="2" id="KW-0547">Nucleotide-binding</keyword>
<dbReference type="Pfam" id="PF00582">
    <property type="entry name" value="Usp"/>
    <property type="match status" value="1"/>
</dbReference>
<dbReference type="InterPro" id="IPR006015">
    <property type="entry name" value="Universal_stress_UspA"/>
</dbReference>
<evidence type="ECO:0000256" key="3">
    <source>
        <dbReference type="ARBA" id="ARBA00022840"/>
    </source>
</evidence>
<reference evidence="5 6" key="1">
    <citation type="submission" date="2020-09" db="EMBL/GenBank/DDBJ databases">
        <authorList>
            <person name="Tanuku N.R.S."/>
        </authorList>
    </citation>
    <scope>NUCLEOTIDE SEQUENCE [LARGE SCALE GENOMIC DNA]</scope>
    <source>
        <strain evidence="5 6">AK62</strain>
    </source>
</reference>
<dbReference type="PRINTS" id="PR01438">
    <property type="entry name" value="UNVRSLSTRESS"/>
</dbReference>
<accession>A0ABS3ZEX4</accession>
<gene>
    <name evidence="5" type="ORF">H9C73_15740</name>
</gene>
<sequence>MFHDVKKILYVSDLESGSRPAFRAAVSLCGHYSESQITYLHVIESLSGTTRSVLSNMMEKEEMDELLQKGVEALSGKIRERIERFCEDELEEHEVLSLKNIDARVEEGTPWKTILKVADEIEADVIVMGTRKHSSLGQALMGSTATKTLAHSKRPVLVVPLGVYGK</sequence>
<evidence type="ECO:0000259" key="4">
    <source>
        <dbReference type="Pfam" id="PF00582"/>
    </source>
</evidence>
<evidence type="ECO:0000256" key="1">
    <source>
        <dbReference type="ARBA" id="ARBA00008791"/>
    </source>
</evidence>
<comment type="similarity">
    <text evidence="1">Belongs to the universal stress protein A family.</text>
</comment>
<dbReference type="Gene3D" id="3.40.50.620">
    <property type="entry name" value="HUPs"/>
    <property type="match status" value="1"/>
</dbReference>
<feature type="domain" description="UspA" evidence="4">
    <location>
        <begin position="6"/>
        <end position="160"/>
    </location>
</feature>
<evidence type="ECO:0000313" key="5">
    <source>
        <dbReference type="EMBL" id="MBP0050176.1"/>
    </source>
</evidence>
<evidence type="ECO:0000256" key="2">
    <source>
        <dbReference type="ARBA" id="ARBA00022741"/>
    </source>
</evidence>
<keyword evidence="3" id="KW-0067">ATP-binding</keyword>
<dbReference type="PANTHER" id="PTHR46268:SF27">
    <property type="entry name" value="UNIVERSAL STRESS PROTEIN RV2623"/>
    <property type="match status" value="1"/>
</dbReference>
<dbReference type="Proteomes" id="UP000810171">
    <property type="component" value="Unassembled WGS sequence"/>
</dbReference>
<dbReference type="InterPro" id="IPR014729">
    <property type="entry name" value="Rossmann-like_a/b/a_fold"/>
</dbReference>
<dbReference type="SUPFAM" id="SSF52402">
    <property type="entry name" value="Adenine nucleotide alpha hydrolases-like"/>
    <property type="match status" value="1"/>
</dbReference>
<evidence type="ECO:0000313" key="6">
    <source>
        <dbReference type="Proteomes" id="UP000810171"/>
    </source>
</evidence>
<proteinExistence type="inferred from homology"/>
<dbReference type="PANTHER" id="PTHR46268">
    <property type="entry name" value="STRESS RESPONSE PROTEIN NHAX"/>
    <property type="match status" value="1"/>
</dbReference>
<dbReference type="InterPro" id="IPR006016">
    <property type="entry name" value="UspA"/>
</dbReference>
<organism evidence="5 6">
    <name type="scientific">Marinobacterium alkalitolerans</name>
    <dbReference type="NCBI Taxonomy" id="1542925"/>
    <lineage>
        <taxon>Bacteria</taxon>
        <taxon>Pseudomonadati</taxon>
        <taxon>Pseudomonadota</taxon>
        <taxon>Gammaproteobacteria</taxon>
        <taxon>Oceanospirillales</taxon>
        <taxon>Oceanospirillaceae</taxon>
        <taxon>Marinobacterium</taxon>
    </lineage>
</organism>
<dbReference type="RefSeq" id="WP_209288857.1">
    <property type="nucleotide sequence ID" value="NZ_JACVEW010000040.1"/>
</dbReference>
<protein>
    <submittedName>
        <fullName evidence="5">Universal stress protein</fullName>
    </submittedName>
</protein>
<name>A0ABS3ZEX4_9GAMM</name>
<dbReference type="CDD" id="cd00293">
    <property type="entry name" value="USP-like"/>
    <property type="match status" value="1"/>
</dbReference>
<dbReference type="EMBL" id="JACVEW010000040">
    <property type="protein sequence ID" value="MBP0050176.1"/>
    <property type="molecule type" value="Genomic_DNA"/>
</dbReference>
<comment type="caution">
    <text evidence="5">The sequence shown here is derived from an EMBL/GenBank/DDBJ whole genome shotgun (WGS) entry which is preliminary data.</text>
</comment>